<dbReference type="InterPro" id="IPR042214">
    <property type="entry name" value="TruD_catalytic"/>
</dbReference>
<dbReference type="SUPFAM" id="SSF55120">
    <property type="entry name" value="Pseudouridine synthase"/>
    <property type="match status" value="1"/>
</dbReference>
<evidence type="ECO:0000313" key="6">
    <source>
        <dbReference type="Proteomes" id="UP001174909"/>
    </source>
</evidence>
<dbReference type="PANTHER" id="PTHR47811:SF1">
    <property type="entry name" value="TRNA PSEUDOURIDINE SYNTHASE D"/>
    <property type="match status" value="1"/>
</dbReference>
<keyword evidence="2" id="KW-0819">tRNA processing</keyword>
<evidence type="ECO:0000259" key="4">
    <source>
        <dbReference type="PROSITE" id="PS50984"/>
    </source>
</evidence>
<dbReference type="PROSITE" id="PS50984">
    <property type="entry name" value="TRUD"/>
    <property type="match status" value="1"/>
</dbReference>
<dbReference type="GO" id="GO:0005829">
    <property type="term" value="C:cytosol"/>
    <property type="evidence" value="ECO:0007669"/>
    <property type="project" value="TreeGrafter"/>
</dbReference>
<dbReference type="InterPro" id="IPR043165">
    <property type="entry name" value="TruD_insert_sf"/>
</dbReference>
<evidence type="ECO:0000313" key="5">
    <source>
        <dbReference type="EMBL" id="CAI8053851.1"/>
    </source>
</evidence>
<protein>
    <submittedName>
        <fullName evidence="5">tRNA pseudouridine synthase D</fullName>
    </submittedName>
</protein>
<dbReference type="InterPro" id="IPR011760">
    <property type="entry name" value="PsdUridine_synth_TruD_insert"/>
</dbReference>
<dbReference type="Pfam" id="PF01142">
    <property type="entry name" value="TruD"/>
    <property type="match status" value="2"/>
</dbReference>
<gene>
    <name evidence="5" type="ORF">GBAR_LOCUS29421</name>
</gene>
<evidence type="ECO:0000256" key="2">
    <source>
        <dbReference type="ARBA" id="ARBA00022694"/>
    </source>
</evidence>
<evidence type="ECO:0000256" key="1">
    <source>
        <dbReference type="ARBA" id="ARBA00007953"/>
    </source>
</evidence>
<dbReference type="InterPro" id="IPR050170">
    <property type="entry name" value="TruD_pseudoU_synthase"/>
</dbReference>
<dbReference type="EMBL" id="CASHTH010004127">
    <property type="protein sequence ID" value="CAI8053851.1"/>
    <property type="molecule type" value="Genomic_DNA"/>
</dbReference>
<sequence>MPGTGGNLREDIADFVVEEIPSYLPSGAGGHAYAFIEKRELTTMDVVTALAGAGVPRRAVGFAGQKDKYAVARQWISVPAEYATAFESMGDVGGLTVLETSLHRNKLGLGHLRGNRFSVRVRNPRSDWQTVAEDVLAHLRGVGVPNYFGPQRFGSFNTNIVDGMRLIRGEKMRVDRRMQRFYQSALQSHLFNWLLKIRMEHGLFGAVLAGDRAQKHDTGGMFVVEDGAAESERVRRMEISAALPLFGKKARISGGDAGELELRVLSEFGLEYGQFRGIPGARRISRIRLDDATVKPAEDGYVVEFTLPKGSFATSVMRELMKDGDLR</sequence>
<comment type="similarity">
    <text evidence="1">Belongs to the pseudouridine synthase TruD family.</text>
</comment>
<feature type="domain" description="TRUD" evidence="4">
    <location>
        <begin position="143"/>
        <end position="287"/>
    </location>
</feature>
<evidence type="ECO:0000256" key="3">
    <source>
        <dbReference type="ARBA" id="ARBA00023235"/>
    </source>
</evidence>
<keyword evidence="3" id="KW-0413">Isomerase</keyword>
<dbReference type="AlphaFoldDB" id="A0AA35TU92"/>
<dbReference type="Gene3D" id="3.30.2350.20">
    <property type="entry name" value="TruD, catalytic domain"/>
    <property type="match status" value="1"/>
</dbReference>
<dbReference type="GO" id="GO:0003723">
    <property type="term" value="F:RNA binding"/>
    <property type="evidence" value="ECO:0007669"/>
    <property type="project" value="InterPro"/>
</dbReference>
<dbReference type="PANTHER" id="PTHR47811">
    <property type="entry name" value="TRNA PSEUDOURIDINE SYNTHASE D"/>
    <property type="match status" value="1"/>
</dbReference>
<dbReference type="Gene3D" id="3.30.2340.10">
    <property type="entry name" value="TruD, insertion domain"/>
    <property type="match status" value="1"/>
</dbReference>
<keyword evidence="6" id="KW-1185">Reference proteome</keyword>
<dbReference type="GO" id="GO:0008033">
    <property type="term" value="P:tRNA processing"/>
    <property type="evidence" value="ECO:0007669"/>
    <property type="project" value="UniProtKB-KW"/>
</dbReference>
<dbReference type="GO" id="GO:0001522">
    <property type="term" value="P:pseudouridine synthesis"/>
    <property type="evidence" value="ECO:0007669"/>
    <property type="project" value="InterPro"/>
</dbReference>
<accession>A0AA35TU92</accession>
<dbReference type="Proteomes" id="UP001174909">
    <property type="component" value="Unassembled WGS sequence"/>
</dbReference>
<name>A0AA35TU92_GEOBA</name>
<reference evidence="5" key="1">
    <citation type="submission" date="2023-03" db="EMBL/GenBank/DDBJ databases">
        <authorList>
            <person name="Steffen K."/>
            <person name="Cardenas P."/>
        </authorList>
    </citation>
    <scope>NUCLEOTIDE SEQUENCE</scope>
</reference>
<comment type="caution">
    <text evidence="5">The sequence shown here is derived from an EMBL/GenBank/DDBJ whole genome shotgun (WGS) entry which is preliminary data.</text>
</comment>
<dbReference type="InterPro" id="IPR001656">
    <property type="entry name" value="PsdUridine_synth_TruD"/>
</dbReference>
<organism evidence="5 6">
    <name type="scientific">Geodia barretti</name>
    <name type="common">Barrett's horny sponge</name>
    <dbReference type="NCBI Taxonomy" id="519541"/>
    <lineage>
        <taxon>Eukaryota</taxon>
        <taxon>Metazoa</taxon>
        <taxon>Porifera</taxon>
        <taxon>Demospongiae</taxon>
        <taxon>Heteroscleromorpha</taxon>
        <taxon>Tetractinellida</taxon>
        <taxon>Astrophorina</taxon>
        <taxon>Geodiidae</taxon>
        <taxon>Geodia</taxon>
    </lineage>
</organism>
<dbReference type="HAMAP" id="MF_01082">
    <property type="entry name" value="TruD"/>
    <property type="match status" value="1"/>
</dbReference>
<dbReference type="GO" id="GO:0009982">
    <property type="term" value="F:pseudouridine synthase activity"/>
    <property type="evidence" value="ECO:0007669"/>
    <property type="project" value="InterPro"/>
</dbReference>
<proteinExistence type="inferred from homology"/>
<dbReference type="InterPro" id="IPR020103">
    <property type="entry name" value="PsdUridine_synth_cat_dom_sf"/>
</dbReference>